<feature type="domain" description="DUF6699" evidence="1">
    <location>
        <begin position="14"/>
        <end position="95"/>
    </location>
</feature>
<dbReference type="EMBL" id="WHVB01000017">
    <property type="protein sequence ID" value="KAF8474360.1"/>
    <property type="molecule type" value="Genomic_DNA"/>
</dbReference>
<reference evidence="2" key="1">
    <citation type="submission" date="2019-10" db="EMBL/GenBank/DDBJ databases">
        <authorList>
            <consortium name="DOE Joint Genome Institute"/>
            <person name="Kuo A."/>
            <person name="Miyauchi S."/>
            <person name="Kiss E."/>
            <person name="Drula E."/>
            <person name="Kohler A."/>
            <person name="Sanchez-Garcia M."/>
            <person name="Andreopoulos B."/>
            <person name="Barry K.W."/>
            <person name="Bonito G."/>
            <person name="Buee M."/>
            <person name="Carver A."/>
            <person name="Chen C."/>
            <person name="Cichocki N."/>
            <person name="Clum A."/>
            <person name="Culley D."/>
            <person name="Crous P.W."/>
            <person name="Fauchery L."/>
            <person name="Girlanda M."/>
            <person name="Hayes R."/>
            <person name="Keri Z."/>
            <person name="LaButti K."/>
            <person name="Lipzen A."/>
            <person name="Lombard V."/>
            <person name="Magnuson J."/>
            <person name="Maillard F."/>
            <person name="Morin E."/>
            <person name="Murat C."/>
            <person name="Nolan M."/>
            <person name="Ohm R."/>
            <person name="Pangilinan J."/>
            <person name="Pereira M."/>
            <person name="Perotto S."/>
            <person name="Peter M."/>
            <person name="Riley R."/>
            <person name="Sitrit Y."/>
            <person name="Stielow B."/>
            <person name="Szollosi G."/>
            <person name="Zifcakova L."/>
            <person name="Stursova M."/>
            <person name="Spatafora J.W."/>
            <person name="Tedersoo L."/>
            <person name="Vaario L.-M."/>
            <person name="Yamada A."/>
            <person name="Yan M."/>
            <person name="Wang P."/>
            <person name="Xu J."/>
            <person name="Bruns T."/>
            <person name="Baldrian P."/>
            <person name="Vilgalys R."/>
            <person name="Henrissat B."/>
            <person name="Grigoriev I.V."/>
            <person name="Hibbett D."/>
            <person name="Nagy L.G."/>
            <person name="Martin F.M."/>
        </authorList>
    </citation>
    <scope>NUCLEOTIDE SEQUENCE</scope>
    <source>
        <strain evidence="2">Prilba</strain>
    </source>
</reference>
<proteinExistence type="predicted"/>
<accession>A0A9P5K1U6</accession>
<organism evidence="2 3">
    <name type="scientific">Russula ochroleuca</name>
    <dbReference type="NCBI Taxonomy" id="152965"/>
    <lineage>
        <taxon>Eukaryota</taxon>
        <taxon>Fungi</taxon>
        <taxon>Dikarya</taxon>
        <taxon>Basidiomycota</taxon>
        <taxon>Agaricomycotina</taxon>
        <taxon>Agaricomycetes</taxon>
        <taxon>Russulales</taxon>
        <taxon>Russulaceae</taxon>
        <taxon>Russula</taxon>
    </lineage>
</organism>
<dbReference type="Pfam" id="PF20415">
    <property type="entry name" value="DUF6699"/>
    <property type="match status" value="1"/>
</dbReference>
<gene>
    <name evidence="2" type="ORF">DFH94DRAFT_126253</name>
</gene>
<evidence type="ECO:0000313" key="3">
    <source>
        <dbReference type="Proteomes" id="UP000759537"/>
    </source>
</evidence>
<evidence type="ECO:0000259" key="1">
    <source>
        <dbReference type="Pfam" id="PF20415"/>
    </source>
</evidence>
<keyword evidence="3" id="KW-1185">Reference proteome</keyword>
<evidence type="ECO:0000313" key="2">
    <source>
        <dbReference type="EMBL" id="KAF8474360.1"/>
    </source>
</evidence>
<comment type="caution">
    <text evidence="2">The sequence shown here is derived from an EMBL/GenBank/DDBJ whole genome shotgun (WGS) entry which is preliminary data.</text>
</comment>
<name>A0A9P5K1U6_9AGAM</name>
<dbReference type="Proteomes" id="UP000759537">
    <property type="component" value="Unassembled WGS sequence"/>
</dbReference>
<reference evidence="2" key="2">
    <citation type="journal article" date="2020" name="Nat. Commun.">
        <title>Large-scale genome sequencing of mycorrhizal fungi provides insights into the early evolution of symbiotic traits.</title>
        <authorList>
            <person name="Miyauchi S."/>
            <person name="Kiss E."/>
            <person name="Kuo A."/>
            <person name="Drula E."/>
            <person name="Kohler A."/>
            <person name="Sanchez-Garcia M."/>
            <person name="Morin E."/>
            <person name="Andreopoulos B."/>
            <person name="Barry K.W."/>
            <person name="Bonito G."/>
            <person name="Buee M."/>
            <person name="Carver A."/>
            <person name="Chen C."/>
            <person name="Cichocki N."/>
            <person name="Clum A."/>
            <person name="Culley D."/>
            <person name="Crous P.W."/>
            <person name="Fauchery L."/>
            <person name="Girlanda M."/>
            <person name="Hayes R.D."/>
            <person name="Keri Z."/>
            <person name="LaButti K."/>
            <person name="Lipzen A."/>
            <person name="Lombard V."/>
            <person name="Magnuson J."/>
            <person name="Maillard F."/>
            <person name="Murat C."/>
            <person name="Nolan M."/>
            <person name="Ohm R.A."/>
            <person name="Pangilinan J."/>
            <person name="Pereira M.F."/>
            <person name="Perotto S."/>
            <person name="Peter M."/>
            <person name="Pfister S."/>
            <person name="Riley R."/>
            <person name="Sitrit Y."/>
            <person name="Stielow J.B."/>
            <person name="Szollosi G."/>
            <person name="Zifcakova L."/>
            <person name="Stursova M."/>
            <person name="Spatafora J.W."/>
            <person name="Tedersoo L."/>
            <person name="Vaario L.M."/>
            <person name="Yamada A."/>
            <person name="Yan M."/>
            <person name="Wang P."/>
            <person name="Xu J."/>
            <person name="Bruns T."/>
            <person name="Baldrian P."/>
            <person name="Vilgalys R."/>
            <person name="Dunand C."/>
            <person name="Henrissat B."/>
            <person name="Grigoriev I.V."/>
            <person name="Hibbett D."/>
            <person name="Nagy L.G."/>
            <person name="Martin F.M."/>
        </authorList>
    </citation>
    <scope>NUCLEOTIDE SEQUENCE</scope>
    <source>
        <strain evidence="2">Prilba</strain>
    </source>
</reference>
<sequence length="197" mass="21877">MPVNLSLEIFATRINVEASSEPRGASVTVQDVLRTIKEVLSVLLSKRELDNLGGKERTALRVKFKKRYKTEEERSKGPRRIDHLGGRDWLQILPKHSPDGGVLLPSSAPSTPAGTVQHWHISLVTRGVICGARNDILLLSGFFLGNGPENALHSRSGARRPRFAFCYAHERTVIMKGVWSARTQYVADLSARDNGLR</sequence>
<protein>
    <recommendedName>
        <fullName evidence="1">DUF6699 domain-containing protein</fullName>
    </recommendedName>
</protein>
<dbReference type="InterPro" id="IPR046522">
    <property type="entry name" value="DUF6699"/>
</dbReference>
<dbReference type="AlphaFoldDB" id="A0A9P5K1U6"/>